<dbReference type="SMART" id="SM00382">
    <property type="entry name" value="AAA"/>
    <property type="match status" value="1"/>
</dbReference>
<dbReference type="Gene3D" id="3.40.50.300">
    <property type="entry name" value="P-loop containing nucleotide triphosphate hydrolases"/>
    <property type="match status" value="1"/>
</dbReference>
<keyword evidence="3" id="KW-1185">Reference proteome</keyword>
<dbReference type="RefSeq" id="WP_072403480.1">
    <property type="nucleotide sequence ID" value="NZ_FPKV01000005.1"/>
</dbReference>
<dbReference type="CDD" id="cd00009">
    <property type="entry name" value="AAA"/>
    <property type="match status" value="1"/>
</dbReference>
<gene>
    <name evidence="2" type="ORF">SAMN05428642_1059</name>
</gene>
<organism evidence="2 3">
    <name type="scientific">Flaviramulus basaltis</name>
    <dbReference type="NCBI Taxonomy" id="369401"/>
    <lineage>
        <taxon>Bacteria</taxon>
        <taxon>Pseudomonadati</taxon>
        <taxon>Bacteroidota</taxon>
        <taxon>Flavobacteriia</taxon>
        <taxon>Flavobacteriales</taxon>
        <taxon>Flavobacteriaceae</taxon>
        <taxon>Flaviramulus</taxon>
    </lineage>
</organism>
<name>A0A1K2IQK6_9FLAO</name>
<dbReference type="InterPro" id="IPR027417">
    <property type="entry name" value="P-loop_NTPase"/>
</dbReference>
<dbReference type="GO" id="GO:0016887">
    <property type="term" value="F:ATP hydrolysis activity"/>
    <property type="evidence" value="ECO:0007669"/>
    <property type="project" value="InterPro"/>
</dbReference>
<sequence length="1758" mass="205405">MAKKKQTSGIREIATSKQTGGGGFVFEDKVSAWFLSHFLADIKPFTPEIGKIKRIDYQVRGDGWLLEDLLLTTEVSNDIEIKIPISSKSNVQINSKGPNSELLGDIWNEYLNIASDVFDASKDYLCIINSKLHPKISKELNSLIKFSKENDAKLLHQRINQDDKAFSKDLKKLYKGFYCPVNIAKAHNIDESETVKILSRIILVEFDFENAISNDENQIIEVCKNCLLETSGSTEHQLYKNICSIRGELAPLSGFIDYQKLIKKLKNHFQLRGFTNHNNDWNKILETSRLKIDSIPDKIGNKVSFSTLNELEEIQGLIQKNKAVFILGKSGYGKSVLVKKYIQEKLNPNDKFVWVDAQSIQNNKLENHFGVQHNLTDIFNKVQQSNCYLFIDGIDRFFKEAELNLIFPILSVASHPSSSWKIIFTCQIEDYENVLERLYRINITLNIVDFELKTNVSNYVSQLKTHFPVLSELFKHNHLAPILNNLKYLDLLAYNLSTTANISKADFIGESTIIDWIWKKEIDSIGASSSRFIQDFSEKQAQKLSVSIPVSDFSISEISPLDKLKENKVFIEIEDRLYLTHDLFGDWARYKLIRANSRNLKPFLLSKDLFSPLWCKAIRLYGIYLLENNNDASEWIKLFNSLVASEPNEKIIQDLLLESIIFSADSYSHLTALWDVFHQNDGELFNRFLDQFLLKATLPNKNVLKLAEEIGGYSVAEASTYNRVPNYSYWGDILNFIHSKKNKIINISRAKTATITKMWLEYTPLNFLYRSECSEIALANAEWMFEFKHNRGFVKGEVDQNIYKAFLMGINEFPNEVIELALKLSKRIQVEKSEKKHDENSNPNKQVKSVFRHAKIRDKIQWPDGPYERVDDAFEKICIDENALNPIIDIFPEKAKEILLALFIEAPKEISFGYDNHYDLDINEPHNWFPPFYTRGPFLYFLNHQPKTGIEFIVSLVNFATNQWTNSFKHKELKIPKLSFKHDDKTLDFIGDERVYFWFRDATGAPHSIVSTLMALEKFLLDKVHSEKSIAEYVEIILKNGNSVAYFGVLNSIGKYSHKLFLNELKPMLQVYNFYEWEKSLDYGAHNIEGHQMIGSNFFGKKTWDLAKEWHDMPHRKTSIQSVSLSLFLNNQDLREYYSSVTDSWKKTLSNIESEGYENVYLNKLISFYNYDNYDPIENEGRFYYQYKEPENLTIKYKDAREQLTESNDSFIFPYQCFQEVEQEKKYSIEGCEKLWNKIQTYANLNDEYPYSHLSGKHQSVLGGGALLILNKNVWIDKYPDILEWIIEYVDKVLLDYSMDRHDMSQIGMGHSWSQFTANILAMLWPTDLNNKSLKKQIALLLTKASYDTIKILFVSLSKYLKWSDKSFIQIQNLVIIWSSILYKDYKQTQNYNSIANQEDLKITHNDLTLDEHREKLLSDFVDNKINSTLIDWSKLRTVEPKIKQRNWRHDSDFTIGNKPGIDLEILQHAFSSIPEIEIVDDKERNYLLNLWKQITEQIVFELGNINENSKQQEDYPNQFHIWALQKIPKLVSQIKPTDNIKTDFFWEQILQYGHLASHWVDIFCLHYFLNNIENKEYHSGFFKEWKKMIAYASECKTWNYKRHYRENEIWESLMGVSSSMIKLWDNDDYIDFFKKVILEDIKLMNKKANDQDIIYKVLLVLKTKPGLYTLKEGIDIINKYLNFRKILDKIGTPDGFVRVDFEHEDALAQTTSFLWENHRDRIINNVLTLNGFKQIILFLVANQNPIGIELQRRILMH</sequence>
<proteinExistence type="predicted"/>
<dbReference type="OrthoDB" id="779537at2"/>
<dbReference type="InterPro" id="IPR003593">
    <property type="entry name" value="AAA+_ATPase"/>
</dbReference>
<dbReference type="SUPFAM" id="SSF52540">
    <property type="entry name" value="P-loop containing nucleoside triphosphate hydrolases"/>
    <property type="match status" value="1"/>
</dbReference>
<protein>
    <submittedName>
        <fullName evidence="2">ATPase family associated with various cellular activities (AAA)</fullName>
    </submittedName>
</protein>
<dbReference type="EMBL" id="FPKV01000005">
    <property type="protein sequence ID" value="SFZ94708.1"/>
    <property type="molecule type" value="Genomic_DNA"/>
</dbReference>
<dbReference type="Proteomes" id="UP000182544">
    <property type="component" value="Unassembled WGS sequence"/>
</dbReference>
<dbReference type="Pfam" id="PF00004">
    <property type="entry name" value="AAA"/>
    <property type="match status" value="1"/>
</dbReference>
<dbReference type="InterPro" id="IPR003959">
    <property type="entry name" value="ATPase_AAA_core"/>
</dbReference>
<accession>A0A1K2IQK6</accession>
<feature type="domain" description="AAA+ ATPase" evidence="1">
    <location>
        <begin position="320"/>
        <end position="454"/>
    </location>
</feature>
<dbReference type="GO" id="GO:0005524">
    <property type="term" value="F:ATP binding"/>
    <property type="evidence" value="ECO:0007669"/>
    <property type="project" value="InterPro"/>
</dbReference>
<evidence type="ECO:0000313" key="3">
    <source>
        <dbReference type="Proteomes" id="UP000182544"/>
    </source>
</evidence>
<reference evidence="2 3" key="1">
    <citation type="submission" date="2016-10" db="EMBL/GenBank/DDBJ databases">
        <authorList>
            <person name="de Groot N.N."/>
        </authorList>
    </citation>
    <scope>NUCLEOTIDE SEQUENCE [LARGE SCALE GENOMIC DNA]</scope>
    <source>
        <strain evidence="2 3">DSM 18180</strain>
    </source>
</reference>
<evidence type="ECO:0000259" key="1">
    <source>
        <dbReference type="SMART" id="SM00382"/>
    </source>
</evidence>
<evidence type="ECO:0000313" key="2">
    <source>
        <dbReference type="EMBL" id="SFZ94708.1"/>
    </source>
</evidence>